<protein>
    <submittedName>
        <fullName evidence="2">Uncharacterized protein</fullName>
    </submittedName>
</protein>
<sequence>MTTGMNLEQALLAERKASFFRLRGAYPIPLAGAIWWAFLGIAGYKLHSHLWILLAFVTSGTLFPLALLLAKLFGIDFMRDRTSIRDMIFPALISMLLFWPIAISAYWSYPQLVPLILAIGMAIQWPVIGWMYGHTALYTTHALVRAITCFVLWNWLPSTRFTLLPMAVSVIYLLTIGAILIASSDRAKAASESALELAR</sequence>
<feature type="transmembrane region" description="Helical" evidence="1">
    <location>
        <begin position="25"/>
        <end position="44"/>
    </location>
</feature>
<dbReference type="Proteomes" id="UP000584867">
    <property type="component" value="Unassembled WGS sequence"/>
</dbReference>
<evidence type="ECO:0000313" key="2">
    <source>
        <dbReference type="EMBL" id="MBB5063194.1"/>
    </source>
</evidence>
<organism evidence="2 3">
    <name type="scientific">Granulicella mallensis</name>
    <dbReference type="NCBI Taxonomy" id="940614"/>
    <lineage>
        <taxon>Bacteria</taxon>
        <taxon>Pseudomonadati</taxon>
        <taxon>Acidobacteriota</taxon>
        <taxon>Terriglobia</taxon>
        <taxon>Terriglobales</taxon>
        <taxon>Acidobacteriaceae</taxon>
        <taxon>Granulicella</taxon>
    </lineage>
</organism>
<dbReference type="EMBL" id="JACHIO010000005">
    <property type="protein sequence ID" value="MBB5063194.1"/>
    <property type="molecule type" value="Genomic_DNA"/>
</dbReference>
<keyword evidence="1" id="KW-0472">Membrane</keyword>
<dbReference type="Pfam" id="PF22765">
    <property type="entry name" value="DUF7010"/>
    <property type="match status" value="1"/>
</dbReference>
<accession>A0A7W7ZP73</accession>
<evidence type="ECO:0000313" key="3">
    <source>
        <dbReference type="Proteomes" id="UP000584867"/>
    </source>
</evidence>
<keyword evidence="1" id="KW-1133">Transmembrane helix</keyword>
<keyword evidence="1" id="KW-0812">Transmembrane</keyword>
<reference evidence="2 3" key="1">
    <citation type="submission" date="2020-08" db="EMBL/GenBank/DDBJ databases">
        <title>Genomic Encyclopedia of Type Strains, Phase IV (KMG-V): Genome sequencing to study the core and pangenomes of soil and plant-associated prokaryotes.</title>
        <authorList>
            <person name="Whitman W."/>
        </authorList>
    </citation>
    <scope>NUCLEOTIDE SEQUENCE [LARGE SCALE GENOMIC DNA]</scope>
    <source>
        <strain evidence="2 3">X5P3</strain>
    </source>
</reference>
<evidence type="ECO:0000256" key="1">
    <source>
        <dbReference type="SAM" id="Phobius"/>
    </source>
</evidence>
<dbReference type="AlphaFoldDB" id="A0A7W7ZP73"/>
<gene>
    <name evidence="2" type="ORF">HDF15_001534</name>
</gene>
<name>A0A7W7ZP73_9BACT</name>
<feature type="transmembrane region" description="Helical" evidence="1">
    <location>
        <begin position="113"/>
        <end position="132"/>
    </location>
</feature>
<comment type="caution">
    <text evidence="2">The sequence shown here is derived from an EMBL/GenBank/DDBJ whole genome shotgun (WGS) entry which is preliminary data.</text>
</comment>
<feature type="transmembrane region" description="Helical" evidence="1">
    <location>
        <begin position="50"/>
        <end position="75"/>
    </location>
</feature>
<feature type="transmembrane region" description="Helical" evidence="1">
    <location>
        <begin position="137"/>
        <end position="156"/>
    </location>
</feature>
<feature type="transmembrane region" description="Helical" evidence="1">
    <location>
        <begin position="162"/>
        <end position="182"/>
    </location>
</feature>
<feature type="transmembrane region" description="Helical" evidence="1">
    <location>
        <begin position="87"/>
        <end position="107"/>
    </location>
</feature>
<proteinExistence type="predicted"/>
<dbReference type="RefSeq" id="WP_184254156.1">
    <property type="nucleotide sequence ID" value="NZ_JACHIO010000005.1"/>
</dbReference>
<dbReference type="InterPro" id="IPR053824">
    <property type="entry name" value="DUF7010"/>
</dbReference>